<dbReference type="PANTHER" id="PTHR40637:SF1">
    <property type="entry name" value="ESSS SUBUNIT OF NADH:UBIQUINONE OXIDOREDUCTASE (COMPLEX I) PROTEIN"/>
    <property type="match status" value="1"/>
</dbReference>
<evidence type="ECO:0000256" key="6">
    <source>
        <dbReference type="ARBA" id="ARBA00022660"/>
    </source>
</evidence>
<keyword evidence="19" id="KW-1185">Reference proteome</keyword>
<evidence type="ECO:0000256" key="12">
    <source>
        <dbReference type="ARBA" id="ARBA00023128"/>
    </source>
</evidence>
<evidence type="ECO:0000256" key="11">
    <source>
        <dbReference type="ARBA" id="ARBA00022989"/>
    </source>
</evidence>
<evidence type="ECO:0000256" key="1">
    <source>
        <dbReference type="ARBA" id="ARBA00003195"/>
    </source>
</evidence>
<dbReference type="STRING" id="341454.A0A4S2MXE1"/>
<dbReference type="EMBL" id="ML220120">
    <property type="protein sequence ID" value="TGZ81263.1"/>
    <property type="molecule type" value="Genomic_DNA"/>
</dbReference>
<evidence type="ECO:0000256" key="13">
    <source>
        <dbReference type="ARBA" id="ARBA00023136"/>
    </source>
</evidence>
<sequence length="89" mass="9895">MAHYDSPSGQWLFGVPPGTRTKEGWENLFYFGFAGSLVLASVAYAYKPDSSIQTWALEEARRRLESEGIIPDSTKPIKITEALNTVSNK</sequence>
<keyword evidence="7 17" id="KW-0812">Transmembrane</keyword>
<evidence type="ECO:0000313" key="19">
    <source>
        <dbReference type="Proteomes" id="UP000298138"/>
    </source>
</evidence>
<proteinExistence type="inferred from homology"/>
<dbReference type="AlphaFoldDB" id="A0A4S2MXE1"/>
<evidence type="ECO:0000256" key="3">
    <source>
        <dbReference type="ARBA" id="ARBA00008915"/>
    </source>
</evidence>
<evidence type="ECO:0000256" key="5">
    <source>
        <dbReference type="ARBA" id="ARBA00022448"/>
    </source>
</evidence>
<dbReference type="Proteomes" id="UP000298138">
    <property type="component" value="Unassembled WGS sequence"/>
</dbReference>
<reference evidence="18 19" key="1">
    <citation type="submission" date="2019-04" db="EMBL/GenBank/DDBJ databases">
        <title>Comparative genomics and transcriptomics to analyze fruiting body development in filamentous ascomycetes.</title>
        <authorList>
            <consortium name="DOE Joint Genome Institute"/>
            <person name="Lutkenhaus R."/>
            <person name="Traeger S."/>
            <person name="Breuer J."/>
            <person name="Kuo A."/>
            <person name="Lipzen A."/>
            <person name="Pangilinan J."/>
            <person name="Dilworth D."/>
            <person name="Sandor L."/>
            <person name="Poggeler S."/>
            <person name="Barry K."/>
            <person name="Grigoriev I.V."/>
            <person name="Nowrousian M."/>
        </authorList>
    </citation>
    <scope>NUCLEOTIDE SEQUENCE [LARGE SCALE GENOMIC DNA]</scope>
    <source>
        <strain evidence="18 19">CBS 389.68</strain>
    </source>
</reference>
<evidence type="ECO:0000256" key="7">
    <source>
        <dbReference type="ARBA" id="ARBA00022692"/>
    </source>
</evidence>
<keyword evidence="13 17" id="KW-0472">Membrane</keyword>
<evidence type="ECO:0000256" key="4">
    <source>
        <dbReference type="ARBA" id="ARBA00018632"/>
    </source>
</evidence>
<organism evidence="18 19">
    <name type="scientific">Ascodesmis nigricans</name>
    <dbReference type="NCBI Taxonomy" id="341454"/>
    <lineage>
        <taxon>Eukaryota</taxon>
        <taxon>Fungi</taxon>
        <taxon>Dikarya</taxon>
        <taxon>Ascomycota</taxon>
        <taxon>Pezizomycotina</taxon>
        <taxon>Pezizomycetes</taxon>
        <taxon>Pezizales</taxon>
        <taxon>Ascodesmidaceae</taxon>
        <taxon>Ascodesmis</taxon>
    </lineage>
</organism>
<keyword evidence="9" id="KW-0809">Transit peptide</keyword>
<feature type="transmembrane region" description="Helical" evidence="17">
    <location>
        <begin position="28"/>
        <end position="46"/>
    </location>
</feature>
<evidence type="ECO:0000256" key="8">
    <source>
        <dbReference type="ARBA" id="ARBA00022792"/>
    </source>
</evidence>
<keyword evidence="12" id="KW-0496">Mitochondrion</keyword>
<evidence type="ECO:0000256" key="14">
    <source>
        <dbReference type="ARBA" id="ARBA00030753"/>
    </source>
</evidence>
<comment type="subcellular location">
    <subcellularLocation>
        <location evidence="2">Mitochondrion inner membrane</location>
        <topology evidence="2">Single-pass membrane protein</topology>
    </subcellularLocation>
</comment>
<evidence type="ECO:0000256" key="10">
    <source>
        <dbReference type="ARBA" id="ARBA00022982"/>
    </source>
</evidence>
<comment type="subunit">
    <text evidence="16">Complex I is composed of 45 different subunits. Interacts with BCAP31.</text>
</comment>
<comment type="similarity">
    <text evidence="3">Belongs to the complex I NDUFB11 subunit family.</text>
</comment>
<dbReference type="Pfam" id="PF10183">
    <property type="entry name" value="ESSS"/>
    <property type="match status" value="1"/>
</dbReference>
<keyword evidence="11 17" id="KW-1133">Transmembrane helix</keyword>
<evidence type="ECO:0000256" key="17">
    <source>
        <dbReference type="SAM" id="Phobius"/>
    </source>
</evidence>
<dbReference type="OrthoDB" id="2147978at2759"/>
<dbReference type="GO" id="GO:0005743">
    <property type="term" value="C:mitochondrial inner membrane"/>
    <property type="evidence" value="ECO:0007669"/>
    <property type="project" value="UniProtKB-SubCell"/>
</dbReference>
<comment type="function">
    <text evidence="1">Accessory subunit of the mitochondrial membrane respiratory chain NADH dehydrogenase (Complex I), that is believed not to be involved in catalysis. Complex I functions in the transfer of electrons from NADH to the respiratory chain. The immediate electron acceptor for the enzyme is believed to be ubiquinone.</text>
</comment>
<accession>A0A4S2MXE1</accession>
<name>A0A4S2MXE1_9PEZI</name>
<keyword evidence="6" id="KW-0679">Respiratory chain</keyword>
<evidence type="ECO:0000256" key="2">
    <source>
        <dbReference type="ARBA" id="ARBA00004434"/>
    </source>
</evidence>
<dbReference type="InParanoid" id="A0A4S2MXE1"/>
<protein>
    <recommendedName>
        <fullName evidence="4">NADH dehydrogenase [ubiquinone] 1 beta subcomplex subunit 11, mitochondrial</fullName>
    </recommendedName>
    <alternativeName>
        <fullName evidence="15">Complex I-ESSS</fullName>
    </alternativeName>
    <alternativeName>
        <fullName evidence="14">NADH-ubiquinone oxidoreductase ESSS subunit</fullName>
    </alternativeName>
</protein>
<evidence type="ECO:0000313" key="18">
    <source>
        <dbReference type="EMBL" id="TGZ81263.1"/>
    </source>
</evidence>
<keyword evidence="10" id="KW-0249">Electron transport</keyword>
<dbReference type="InterPro" id="IPR019329">
    <property type="entry name" value="NADH_UbQ_OxRdtase_ESSS_su"/>
</dbReference>
<evidence type="ECO:0000256" key="15">
    <source>
        <dbReference type="ARBA" id="ARBA00031387"/>
    </source>
</evidence>
<gene>
    <name evidence="18" type="ORF">EX30DRAFT_331260</name>
</gene>
<keyword evidence="8" id="KW-0999">Mitochondrion inner membrane</keyword>
<evidence type="ECO:0000256" key="16">
    <source>
        <dbReference type="ARBA" id="ARBA00046528"/>
    </source>
</evidence>
<keyword evidence="5" id="KW-0813">Transport</keyword>
<dbReference type="PANTHER" id="PTHR40637">
    <property type="entry name" value="ESSS SUBUNIT OF NADH:UBIQUINONE OXIDOREDUCTASE (COMPLEX I) PROTEIN"/>
    <property type="match status" value="1"/>
</dbReference>
<evidence type="ECO:0000256" key="9">
    <source>
        <dbReference type="ARBA" id="ARBA00022946"/>
    </source>
</evidence>